<protein>
    <submittedName>
        <fullName evidence="1">Uncharacterized protein</fullName>
    </submittedName>
</protein>
<proteinExistence type="predicted"/>
<accession>A0ACC2S0D2</accession>
<comment type="caution">
    <text evidence="1">The sequence shown here is derived from an EMBL/GenBank/DDBJ whole genome shotgun (WGS) entry which is preliminary data.</text>
</comment>
<gene>
    <name evidence="1" type="ORF">DSO57_1000612</name>
</gene>
<dbReference type="EMBL" id="QTSX02006391">
    <property type="protein sequence ID" value="KAJ9055753.1"/>
    <property type="molecule type" value="Genomic_DNA"/>
</dbReference>
<sequence length="66" mass="7478">MPSTSLYKVQNIFSNTVLGNIRIDNSSSLETQAWEQELNPEPGFLWAARPVDRRTAHPRFPGIEPP</sequence>
<reference evidence="1" key="1">
    <citation type="submission" date="2022-04" db="EMBL/GenBank/DDBJ databases">
        <title>Genome of the entomopathogenic fungus Entomophthora muscae.</title>
        <authorList>
            <person name="Elya C."/>
            <person name="Lovett B.R."/>
            <person name="Lee E."/>
            <person name="Macias A.M."/>
            <person name="Hajek A.E."/>
            <person name="De Bivort B.L."/>
            <person name="Kasson M.T."/>
            <person name="De Fine Licht H.H."/>
            <person name="Stajich J.E."/>
        </authorList>
    </citation>
    <scope>NUCLEOTIDE SEQUENCE</scope>
    <source>
        <strain evidence="1">Berkeley</strain>
    </source>
</reference>
<evidence type="ECO:0000313" key="2">
    <source>
        <dbReference type="Proteomes" id="UP001165960"/>
    </source>
</evidence>
<name>A0ACC2S0D2_9FUNG</name>
<evidence type="ECO:0000313" key="1">
    <source>
        <dbReference type="EMBL" id="KAJ9055753.1"/>
    </source>
</evidence>
<organism evidence="1 2">
    <name type="scientific">Entomophthora muscae</name>
    <dbReference type="NCBI Taxonomy" id="34485"/>
    <lineage>
        <taxon>Eukaryota</taxon>
        <taxon>Fungi</taxon>
        <taxon>Fungi incertae sedis</taxon>
        <taxon>Zoopagomycota</taxon>
        <taxon>Entomophthoromycotina</taxon>
        <taxon>Entomophthoromycetes</taxon>
        <taxon>Entomophthorales</taxon>
        <taxon>Entomophthoraceae</taxon>
        <taxon>Entomophthora</taxon>
    </lineage>
</organism>
<dbReference type="Proteomes" id="UP001165960">
    <property type="component" value="Unassembled WGS sequence"/>
</dbReference>
<keyword evidence="2" id="KW-1185">Reference proteome</keyword>